<name>A0A9W9KNP8_9EURO</name>
<dbReference type="Proteomes" id="UP001149074">
    <property type="component" value="Unassembled WGS sequence"/>
</dbReference>
<dbReference type="AlphaFoldDB" id="A0A9W9KNP8"/>
<organism evidence="2 3">
    <name type="scientific">Penicillium argentinense</name>
    <dbReference type="NCBI Taxonomy" id="1131581"/>
    <lineage>
        <taxon>Eukaryota</taxon>
        <taxon>Fungi</taxon>
        <taxon>Dikarya</taxon>
        <taxon>Ascomycota</taxon>
        <taxon>Pezizomycotina</taxon>
        <taxon>Eurotiomycetes</taxon>
        <taxon>Eurotiomycetidae</taxon>
        <taxon>Eurotiales</taxon>
        <taxon>Aspergillaceae</taxon>
        <taxon>Penicillium</taxon>
    </lineage>
</organism>
<evidence type="ECO:0000256" key="1">
    <source>
        <dbReference type="SAM" id="MobiDB-lite"/>
    </source>
</evidence>
<gene>
    <name evidence="2" type="ORF">N7532_000273</name>
</gene>
<dbReference type="OrthoDB" id="4364447at2759"/>
<evidence type="ECO:0000313" key="2">
    <source>
        <dbReference type="EMBL" id="KAJ5112228.1"/>
    </source>
</evidence>
<dbReference type="EMBL" id="JAPQKI010000001">
    <property type="protein sequence ID" value="KAJ5112228.1"/>
    <property type="molecule type" value="Genomic_DNA"/>
</dbReference>
<reference evidence="2" key="1">
    <citation type="submission" date="2022-11" db="EMBL/GenBank/DDBJ databases">
        <authorList>
            <person name="Petersen C."/>
        </authorList>
    </citation>
    <scope>NUCLEOTIDE SEQUENCE</scope>
    <source>
        <strain evidence="2">IBT 30761</strain>
    </source>
</reference>
<evidence type="ECO:0000313" key="3">
    <source>
        <dbReference type="Proteomes" id="UP001149074"/>
    </source>
</evidence>
<dbReference type="GeneID" id="81351756"/>
<comment type="caution">
    <text evidence="2">The sequence shown here is derived from an EMBL/GenBank/DDBJ whole genome shotgun (WGS) entry which is preliminary data.</text>
</comment>
<reference evidence="2" key="2">
    <citation type="journal article" date="2023" name="IMA Fungus">
        <title>Comparative genomic study of the Penicillium genus elucidates a diverse pangenome and 15 lateral gene transfer events.</title>
        <authorList>
            <person name="Petersen C."/>
            <person name="Sorensen T."/>
            <person name="Nielsen M.R."/>
            <person name="Sondergaard T.E."/>
            <person name="Sorensen J.L."/>
            <person name="Fitzpatrick D.A."/>
            <person name="Frisvad J.C."/>
            <person name="Nielsen K.L."/>
        </authorList>
    </citation>
    <scope>NUCLEOTIDE SEQUENCE</scope>
    <source>
        <strain evidence="2">IBT 30761</strain>
    </source>
</reference>
<feature type="region of interest" description="Disordered" evidence="1">
    <location>
        <begin position="1"/>
        <end position="42"/>
    </location>
</feature>
<dbReference type="RefSeq" id="XP_056480001.1">
    <property type="nucleotide sequence ID" value="XM_056612777.1"/>
</dbReference>
<feature type="compositionally biased region" description="Polar residues" evidence="1">
    <location>
        <begin position="1"/>
        <end position="12"/>
    </location>
</feature>
<proteinExistence type="predicted"/>
<sequence>MEPGTWEQNSDYAPTPGYFGSPYPAQSVASPPPTSLLEDGFEPRSKPAACHLKFLQLSEWEEGRVYDEEPPSCIHYRIEWRVTINNREVSQDTEEDVVLAPSAFWRWSLEKNLEKVLRRKTPRNRRVTADDTVITVLTTDRIKRKLIKRFDDTDITWTAIEKQLLIWGPTAGWTPGAKKHYPLKAHHIKRLITHVEKGGLLESHKDVPETVRDELYREEQQKMDKGKRKEVQSAGAGAAYPPISILNVLPSQPSVHGLDVSTPRPAADLTVTSPLEIPGLRDVAVKEYGEWQVSNVGDDTLKTAFRRVCDVMLEHGLDLEQVYRDQDPNFFIEKGIN</sequence>
<accession>A0A9W9KNP8</accession>
<protein>
    <submittedName>
        <fullName evidence="2">Uncharacterized protein</fullName>
    </submittedName>
</protein>
<keyword evidence="3" id="KW-1185">Reference proteome</keyword>